<name>A0A3M7S4V5_BRAPC</name>
<gene>
    <name evidence="1" type="ORF">BpHYR1_051200</name>
</gene>
<dbReference type="Proteomes" id="UP000276133">
    <property type="component" value="Unassembled WGS sequence"/>
</dbReference>
<accession>A0A3M7S4V5</accession>
<proteinExistence type="predicted"/>
<keyword evidence="2" id="KW-1185">Reference proteome</keyword>
<organism evidence="1 2">
    <name type="scientific">Brachionus plicatilis</name>
    <name type="common">Marine rotifer</name>
    <name type="synonym">Brachionus muelleri</name>
    <dbReference type="NCBI Taxonomy" id="10195"/>
    <lineage>
        <taxon>Eukaryota</taxon>
        <taxon>Metazoa</taxon>
        <taxon>Spiralia</taxon>
        <taxon>Gnathifera</taxon>
        <taxon>Rotifera</taxon>
        <taxon>Eurotatoria</taxon>
        <taxon>Monogononta</taxon>
        <taxon>Pseudotrocha</taxon>
        <taxon>Ploima</taxon>
        <taxon>Brachionidae</taxon>
        <taxon>Brachionus</taxon>
    </lineage>
</organism>
<reference evidence="1 2" key="1">
    <citation type="journal article" date="2018" name="Sci. Rep.">
        <title>Genomic signatures of local adaptation to the degree of environmental predictability in rotifers.</title>
        <authorList>
            <person name="Franch-Gras L."/>
            <person name="Hahn C."/>
            <person name="Garcia-Roger E.M."/>
            <person name="Carmona M.J."/>
            <person name="Serra M."/>
            <person name="Gomez A."/>
        </authorList>
    </citation>
    <scope>NUCLEOTIDE SEQUENCE [LARGE SCALE GENOMIC DNA]</scope>
    <source>
        <strain evidence="1">HYR1</strain>
    </source>
</reference>
<evidence type="ECO:0000313" key="1">
    <source>
        <dbReference type="EMBL" id="RNA30618.1"/>
    </source>
</evidence>
<comment type="caution">
    <text evidence="1">The sequence shown here is derived from an EMBL/GenBank/DDBJ whole genome shotgun (WGS) entry which is preliminary data.</text>
</comment>
<protein>
    <submittedName>
        <fullName evidence="1">Uncharacterized protein</fullName>
    </submittedName>
</protein>
<dbReference type="EMBL" id="REGN01002066">
    <property type="protein sequence ID" value="RNA30618.1"/>
    <property type="molecule type" value="Genomic_DNA"/>
</dbReference>
<dbReference type="AlphaFoldDB" id="A0A3M7S4V5"/>
<evidence type="ECO:0000313" key="2">
    <source>
        <dbReference type="Proteomes" id="UP000276133"/>
    </source>
</evidence>
<sequence>MAKPYGGVCKIDKKLLLWINKKRFLDFSYLSKSETSFLMPTNYAEIKAYLSPYLFAHHVNPFEKNHCYFKFFDFDENVIQVVYKSKSGCKFIFYFFTLFSCLGFKKPIFVKIVLTI</sequence>